<keyword evidence="4" id="KW-0449">Lipoprotein</keyword>
<dbReference type="OrthoDB" id="9779191at2"/>
<keyword evidence="4" id="KW-0564">Palmitate</keyword>
<protein>
    <recommendedName>
        <fullName evidence="4">Outer membrane protein assembly factor BamD</fullName>
    </recommendedName>
</protein>
<dbReference type="PROSITE" id="PS51257">
    <property type="entry name" value="PROKAR_LIPOPROTEIN"/>
    <property type="match status" value="1"/>
</dbReference>
<feature type="domain" description="Outer membrane lipoprotein BamD-like" evidence="7">
    <location>
        <begin position="33"/>
        <end position="227"/>
    </location>
</feature>
<dbReference type="Pfam" id="PF13525">
    <property type="entry name" value="YfiO"/>
    <property type="match status" value="1"/>
</dbReference>
<dbReference type="Proteomes" id="UP000306585">
    <property type="component" value="Unassembled WGS sequence"/>
</dbReference>
<organism evidence="8 9">
    <name type="scientific">Mariprofundus erugo</name>
    <dbReference type="NCBI Taxonomy" id="2528639"/>
    <lineage>
        <taxon>Bacteria</taxon>
        <taxon>Pseudomonadati</taxon>
        <taxon>Pseudomonadota</taxon>
        <taxon>Candidatius Mariprofundia</taxon>
        <taxon>Mariprofundales</taxon>
        <taxon>Mariprofundaceae</taxon>
        <taxon>Mariprofundus</taxon>
    </lineage>
</organism>
<dbReference type="AlphaFoldDB" id="A0A5R9GHW2"/>
<dbReference type="GO" id="GO:0051205">
    <property type="term" value="P:protein insertion into membrane"/>
    <property type="evidence" value="ECO:0007669"/>
    <property type="project" value="UniProtKB-UniRule"/>
</dbReference>
<dbReference type="GO" id="GO:0009279">
    <property type="term" value="C:cell outer membrane"/>
    <property type="evidence" value="ECO:0007669"/>
    <property type="project" value="UniProtKB-SubCell"/>
</dbReference>
<keyword evidence="3 4" id="KW-0998">Cell outer membrane</keyword>
<dbReference type="CDD" id="cd15830">
    <property type="entry name" value="BamD"/>
    <property type="match status" value="1"/>
</dbReference>
<dbReference type="InterPro" id="IPR039565">
    <property type="entry name" value="BamD-like"/>
</dbReference>
<feature type="signal peptide" evidence="6">
    <location>
        <begin position="1"/>
        <end position="22"/>
    </location>
</feature>
<comment type="caution">
    <text evidence="8">The sequence shown here is derived from an EMBL/GenBank/DDBJ whole genome shotgun (WGS) entry which is preliminary data.</text>
</comment>
<accession>A0A5R9GHW2</accession>
<feature type="chain" id="PRO_5024516399" description="Outer membrane protein assembly factor BamD" evidence="6">
    <location>
        <begin position="23"/>
        <end position="246"/>
    </location>
</feature>
<evidence type="ECO:0000256" key="4">
    <source>
        <dbReference type="HAMAP-Rule" id="MF_00922"/>
    </source>
</evidence>
<evidence type="ECO:0000313" key="8">
    <source>
        <dbReference type="EMBL" id="TLS65940.1"/>
    </source>
</evidence>
<dbReference type="InterPro" id="IPR017689">
    <property type="entry name" value="BamD"/>
</dbReference>
<evidence type="ECO:0000256" key="3">
    <source>
        <dbReference type="ARBA" id="ARBA00023237"/>
    </source>
</evidence>
<evidence type="ECO:0000256" key="6">
    <source>
        <dbReference type="SAM" id="SignalP"/>
    </source>
</evidence>
<comment type="function">
    <text evidence="4">Part of the outer membrane protein assembly complex, which is involved in assembly and insertion of beta-barrel proteins into the outer membrane.</text>
</comment>
<evidence type="ECO:0000256" key="2">
    <source>
        <dbReference type="ARBA" id="ARBA00023136"/>
    </source>
</evidence>
<gene>
    <name evidence="4" type="primary">bamD</name>
    <name evidence="8" type="ORF">FEF65_11485</name>
</gene>
<keyword evidence="5" id="KW-0175">Coiled coil</keyword>
<feature type="coiled-coil region" evidence="5">
    <location>
        <begin position="22"/>
        <end position="49"/>
    </location>
</feature>
<keyword evidence="9" id="KW-1185">Reference proteome</keyword>
<evidence type="ECO:0000259" key="7">
    <source>
        <dbReference type="Pfam" id="PF13525"/>
    </source>
</evidence>
<keyword evidence="2 4" id="KW-0472">Membrane</keyword>
<dbReference type="HAMAP" id="MF_00922">
    <property type="entry name" value="OM_assembly_BamD"/>
    <property type="match status" value="1"/>
</dbReference>
<dbReference type="GO" id="GO:0043165">
    <property type="term" value="P:Gram-negative-bacterium-type cell outer membrane assembly"/>
    <property type="evidence" value="ECO:0007669"/>
    <property type="project" value="UniProtKB-UniRule"/>
</dbReference>
<name>A0A5R9GHW2_9PROT</name>
<comment type="subcellular location">
    <subcellularLocation>
        <location evidence="4">Cell outer membrane</location>
        <topology evidence="4">Lipid-anchor</topology>
    </subcellularLocation>
</comment>
<evidence type="ECO:0000256" key="5">
    <source>
        <dbReference type="SAM" id="Coils"/>
    </source>
</evidence>
<evidence type="ECO:0000313" key="9">
    <source>
        <dbReference type="Proteomes" id="UP000306585"/>
    </source>
</evidence>
<comment type="subunit">
    <text evidence="4">Part of the Bam complex.</text>
</comment>
<dbReference type="Gene3D" id="1.25.40.10">
    <property type="entry name" value="Tetratricopeptide repeat domain"/>
    <property type="match status" value="1"/>
</dbReference>
<reference evidence="8 9" key="1">
    <citation type="journal article" date="2019" name="Appl. Environ. Microbiol.">
        <title>Environmental Evidence and Genomic Insight of Iron-oxidizing Bacteria Preference Towards More Corrosion Resistant Stainless Steel at Higher Salinities.</title>
        <authorList>
            <person name="Garrison C.E."/>
            <person name="Price K.A."/>
            <person name="Field E.K."/>
        </authorList>
    </citation>
    <scope>NUCLEOTIDE SEQUENCE [LARGE SCALE GENOMIC DNA]</scope>
    <source>
        <strain evidence="8 9">P3</strain>
    </source>
</reference>
<dbReference type="RefSeq" id="WP_138239969.1">
    <property type="nucleotide sequence ID" value="NZ_VBRY01000012.1"/>
</dbReference>
<proteinExistence type="inferred from homology"/>
<dbReference type="SUPFAM" id="SSF48452">
    <property type="entry name" value="TPR-like"/>
    <property type="match status" value="1"/>
</dbReference>
<dbReference type="InterPro" id="IPR011990">
    <property type="entry name" value="TPR-like_helical_dom_sf"/>
</dbReference>
<dbReference type="EMBL" id="VBRY01000012">
    <property type="protein sequence ID" value="TLS65940.1"/>
    <property type="molecule type" value="Genomic_DNA"/>
</dbReference>
<sequence length="246" mass="28271">MNSRYFRIICICLALAASAGCADKKNDFLNDAQREYDAAKKEVQHGQYNTAAMSLEHFSSRYPYSKLAIQAELLRIFAAYKGEEEVLAEVLSQRFIDQHPTHVNVDYAKYMLAMSQYKQRASAEKDPTQNIAAIKSFKALIKDHPDSPYAKQAKARLQSLYNTLATHELTVGKFYYSRDRFVAAANRFQQVVQHYQTTPAIEEALYYLASSYDEMDMKKDARQTAQLLQHNYPKSSWSSKADRFIQ</sequence>
<keyword evidence="1 4" id="KW-0732">Signal</keyword>
<dbReference type="NCBIfam" id="TIGR03302">
    <property type="entry name" value="OM_YfiO"/>
    <property type="match status" value="1"/>
</dbReference>
<evidence type="ECO:0000256" key="1">
    <source>
        <dbReference type="ARBA" id="ARBA00022729"/>
    </source>
</evidence>
<comment type="similarity">
    <text evidence="4">Belongs to the BamD family.</text>
</comment>